<comment type="caution">
    <text evidence="2">The sequence shown here is derived from an EMBL/GenBank/DDBJ whole genome shotgun (WGS) entry which is preliminary data.</text>
</comment>
<dbReference type="AlphaFoldDB" id="A0A9N9JSM1"/>
<protein>
    <submittedName>
        <fullName evidence="2">4959_t:CDS:1</fullName>
    </submittedName>
</protein>
<name>A0A9N9JSM1_9GLOM</name>
<evidence type="ECO:0000256" key="1">
    <source>
        <dbReference type="SAM" id="MobiDB-lite"/>
    </source>
</evidence>
<sequence>MGNSINSGQVNNDELPTSQHPEMNQTHTAQATDANRAMESQEGNYTSSSTINNLIAQLNSGNPQTEELDLSNIKL</sequence>
<evidence type="ECO:0000313" key="3">
    <source>
        <dbReference type="Proteomes" id="UP000789396"/>
    </source>
</evidence>
<feature type="compositionally biased region" description="Polar residues" evidence="1">
    <location>
        <begin position="56"/>
        <end position="65"/>
    </location>
</feature>
<gene>
    <name evidence="2" type="ORF">RFULGI_LOCUS16829</name>
</gene>
<feature type="non-terminal residue" evidence="2">
    <location>
        <position position="75"/>
    </location>
</feature>
<evidence type="ECO:0000313" key="2">
    <source>
        <dbReference type="EMBL" id="CAG8791936.1"/>
    </source>
</evidence>
<dbReference type="Proteomes" id="UP000789396">
    <property type="component" value="Unassembled WGS sequence"/>
</dbReference>
<feature type="region of interest" description="Disordered" evidence="1">
    <location>
        <begin position="1"/>
        <end position="48"/>
    </location>
</feature>
<organism evidence="2 3">
    <name type="scientific">Racocetra fulgida</name>
    <dbReference type="NCBI Taxonomy" id="60492"/>
    <lineage>
        <taxon>Eukaryota</taxon>
        <taxon>Fungi</taxon>
        <taxon>Fungi incertae sedis</taxon>
        <taxon>Mucoromycota</taxon>
        <taxon>Glomeromycotina</taxon>
        <taxon>Glomeromycetes</taxon>
        <taxon>Diversisporales</taxon>
        <taxon>Gigasporaceae</taxon>
        <taxon>Racocetra</taxon>
    </lineage>
</organism>
<feature type="compositionally biased region" description="Polar residues" evidence="1">
    <location>
        <begin position="1"/>
        <end position="33"/>
    </location>
</feature>
<keyword evidence="3" id="KW-1185">Reference proteome</keyword>
<accession>A0A9N9JSM1</accession>
<reference evidence="2" key="1">
    <citation type="submission" date="2021-06" db="EMBL/GenBank/DDBJ databases">
        <authorList>
            <person name="Kallberg Y."/>
            <person name="Tangrot J."/>
            <person name="Rosling A."/>
        </authorList>
    </citation>
    <scope>NUCLEOTIDE SEQUENCE</scope>
    <source>
        <strain evidence="2">IN212</strain>
    </source>
</reference>
<proteinExistence type="predicted"/>
<feature type="region of interest" description="Disordered" evidence="1">
    <location>
        <begin position="56"/>
        <end position="75"/>
    </location>
</feature>
<dbReference type="EMBL" id="CAJVPZ010062264">
    <property type="protein sequence ID" value="CAG8791936.1"/>
    <property type="molecule type" value="Genomic_DNA"/>
</dbReference>